<dbReference type="EMBL" id="AZQP01000039">
    <property type="protein sequence ID" value="EYE87782.1"/>
    <property type="molecule type" value="Genomic_DNA"/>
</dbReference>
<dbReference type="STRING" id="1403537.Q428_11570"/>
<name>A0A017RSY6_9CLOT</name>
<evidence type="ECO:0000256" key="1">
    <source>
        <dbReference type="SAM" id="Phobius"/>
    </source>
</evidence>
<dbReference type="RefSeq" id="WP_035380915.1">
    <property type="nucleotide sequence ID" value="NZ_AZQP01000039.1"/>
</dbReference>
<organism evidence="2 3">
    <name type="scientific">Fervidicella metallireducens AeB</name>
    <dbReference type="NCBI Taxonomy" id="1403537"/>
    <lineage>
        <taxon>Bacteria</taxon>
        <taxon>Bacillati</taxon>
        <taxon>Bacillota</taxon>
        <taxon>Clostridia</taxon>
        <taxon>Eubacteriales</taxon>
        <taxon>Clostridiaceae</taxon>
        <taxon>Fervidicella</taxon>
    </lineage>
</organism>
<comment type="caution">
    <text evidence="2">The sequence shown here is derived from an EMBL/GenBank/DDBJ whole genome shotgun (WGS) entry which is preliminary data.</text>
</comment>
<evidence type="ECO:0000313" key="2">
    <source>
        <dbReference type="EMBL" id="EYE87782.1"/>
    </source>
</evidence>
<gene>
    <name evidence="2" type="ORF">Q428_11570</name>
</gene>
<accession>A0A017RSY6</accession>
<keyword evidence="3" id="KW-1185">Reference proteome</keyword>
<dbReference type="Proteomes" id="UP000019681">
    <property type="component" value="Unassembled WGS sequence"/>
</dbReference>
<sequence length="141" mass="16199">MRKNILTGVIVIFLVMIFGTIITFNNIKAKGIYDVILEPFRAETENIYNQSLEAAKNKSDGKIDESILVKVADREFKRIYENNPKMKDYCSIKEVSLNPKIKEKDKDALQVQLVLKINSNAKKYLRKEEVTFNLPAVSTNQ</sequence>
<reference evidence="2 3" key="1">
    <citation type="journal article" date="2014" name="Genome Announc.">
        <title>Draft Genome Sequence of Fervidicella metallireducens Strain AeBT, an Iron-Reducing Thermoanaerobe from the Great Artesian Basin.</title>
        <authorList>
            <person name="Patel B.K."/>
        </authorList>
    </citation>
    <scope>NUCLEOTIDE SEQUENCE [LARGE SCALE GENOMIC DNA]</scope>
    <source>
        <strain evidence="2 3">AeB</strain>
    </source>
</reference>
<protein>
    <submittedName>
        <fullName evidence="2">Uncharacterized protein</fullName>
    </submittedName>
</protein>
<keyword evidence="1" id="KW-1133">Transmembrane helix</keyword>
<dbReference type="AlphaFoldDB" id="A0A017RSY6"/>
<feature type="transmembrane region" description="Helical" evidence="1">
    <location>
        <begin position="6"/>
        <end position="24"/>
    </location>
</feature>
<proteinExistence type="predicted"/>
<evidence type="ECO:0000313" key="3">
    <source>
        <dbReference type="Proteomes" id="UP000019681"/>
    </source>
</evidence>
<keyword evidence="1" id="KW-0472">Membrane</keyword>
<keyword evidence="1" id="KW-0812">Transmembrane</keyword>